<dbReference type="InterPro" id="IPR057672">
    <property type="entry name" value="TPR_IPO4/5"/>
</dbReference>
<dbReference type="EnsemblMetazoa" id="G15382.2">
    <property type="protein sequence ID" value="G15382.2:cds"/>
    <property type="gene ID" value="G15382"/>
</dbReference>
<accession>A0A8W8IRR7</accession>
<dbReference type="Pfam" id="PF25780">
    <property type="entry name" value="TPR_IPO5"/>
    <property type="match status" value="1"/>
</dbReference>
<dbReference type="GO" id="GO:0006606">
    <property type="term" value="P:protein import into nucleus"/>
    <property type="evidence" value="ECO:0007669"/>
    <property type="project" value="InterPro"/>
</dbReference>
<feature type="domain" description="IPO4/5-like TPR repeats" evidence="10">
    <location>
        <begin position="99"/>
        <end position="258"/>
    </location>
</feature>
<proteinExistence type="predicted"/>
<dbReference type="Pfam" id="PF18808">
    <property type="entry name" value="Importin_rep_4"/>
    <property type="match status" value="1"/>
</dbReference>
<dbReference type="InterPro" id="IPR040122">
    <property type="entry name" value="Importin_beta"/>
</dbReference>
<comment type="subcellular location">
    <subcellularLocation>
        <location evidence="2">Cytoplasm</location>
    </subcellularLocation>
    <subcellularLocation>
        <location evidence="1">Nucleus</location>
    </subcellularLocation>
</comment>
<dbReference type="OrthoDB" id="543373at2759"/>
<evidence type="ECO:0000256" key="7">
    <source>
        <dbReference type="ARBA" id="ARBA00023242"/>
    </source>
</evidence>
<dbReference type="InterPro" id="IPR041389">
    <property type="entry name" value="Importin_rep_6"/>
</dbReference>
<dbReference type="Pfam" id="PF18829">
    <property type="entry name" value="Importin_rep_6"/>
    <property type="match status" value="1"/>
</dbReference>
<dbReference type="InterPro" id="IPR058584">
    <property type="entry name" value="IMB1_TNPO1-like_TPR"/>
</dbReference>
<evidence type="ECO:0000256" key="6">
    <source>
        <dbReference type="ARBA" id="ARBA00022927"/>
    </source>
</evidence>
<dbReference type="SUPFAM" id="SSF48371">
    <property type="entry name" value="ARM repeat"/>
    <property type="match status" value="1"/>
</dbReference>
<evidence type="ECO:0000313" key="11">
    <source>
        <dbReference type="EnsemblMetazoa" id="G15382.2:cds"/>
    </source>
</evidence>
<dbReference type="Gene3D" id="1.25.10.10">
    <property type="entry name" value="Leucine-rich Repeat Variant"/>
    <property type="match status" value="1"/>
</dbReference>
<evidence type="ECO:0000259" key="9">
    <source>
        <dbReference type="Pfam" id="PF25574"/>
    </source>
</evidence>
<evidence type="ECO:0000256" key="4">
    <source>
        <dbReference type="ARBA" id="ARBA00022490"/>
    </source>
</evidence>
<dbReference type="PANTHER" id="PTHR10527">
    <property type="entry name" value="IMPORTIN BETA"/>
    <property type="match status" value="1"/>
</dbReference>
<keyword evidence="4" id="KW-0963">Cytoplasm</keyword>
<evidence type="ECO:0008006" key="13">
    <source>
        <dbReference type="Google" id="ProtNLM"/>
    </source>
</evidence>
<dbReference type="InterPro" id="IPR040928">
    <property type="entry name" value="Importin_rep_5"/>
</dbReference>
<evidence type="ECO:0000313" key="12">
    <source>
        <dbReference type="Proteomes" id="UP000005408"/>
    </source>
</evidence>
<dbReference type="GO" id="GO:0005634">
    <property type="term" value="C:nucleus"/>
    <property type="evidence" value="ECO:0007669"/>
    <property type="project" value="UniProtKB-SubCell"/>
</dbReference>
<keyword evidence="12" id="KW-1185">Reference proteome</keyword>
<evidence type="ECO:0000256" key="2">
    <source>
        <dbReference type="ARBA" id="ARBA00004496"/>
    </source>
</evidence>
<dbReference type="Pfam" id="PF13513">
    <property type="entry name" value="HEAT_EZ"/>
    <property type="match status" value="1"/>
</dbReference>
<dbReference type="AlphaFoldDB" id="A0A8W8IRR7"/>
<feature type="repeat" description="HEAT" evidence="8">
    <location>
        <begin position="398"/>
        <end position="436"/>
    </location>
</feature>
<keyword evidence="7" id="KW-0539">Nucleus</keyword>
<reference evidence="11" key="1">
    <citation type="submission" date="2022-08" db="UniProtKB">
        <authorList>
            <consortium name="EnsemblMetazoa"/>
        </authorList>
    </citation>
    <scope>IDENTIFICATION</scope>
    <source>
        <strain evidence="11">05x7-T-G4-1.051#20</strain>
    </source>
</reference>
<evidence type="ECO:0000256" key="5">
    <source>
        <dbReference type="ARBA" id="ARBA00022737"/>
    </source>
</evidence>
<name>A0A8W8IRR7_MAGGI</name>
<dbReference type="Proteomes" id="UP000005408">
    <property type="component" value="Unassembled WGS sequence"/>
</dbReference>
<keyword evidence="6" id="KW-0653">Protein transport</keyword>
<dbReference type="InterPro" id="IPR021133">
    <property type="entry name" value="HEAT_type_2"/>
</dbReference>
<dbReference type="InterPro" id="IPR016024">
    <property type="entry name" value="ARM-type_fold"/>
</dbReference>
<dbReference type="GO" id="GO:0005737">
    <property type="term" value="C:cytoplasm"/>
    <property type="evidence" value="ECO:0007669"/>
    <property type="project" value="UniProtKB-SubCell"/>
</dbReference>
<evidence type="ECO:0000256" key="8">
    <source>
        <dbReference type="PROSITE-ProRule" id="PRU00103"/>
    </source>
</evidence>
<feature type="domain" description="Importin subunit beta-1/Transportin-1-like TPR repeats" evidence="9">
    <location>
        <begin position="502"/>
        <end position="635"/>
    </location>
</feature>
<dbReference type="InterPro" id="IPR041653">
    <property type="entry name" value="Importin_rep_4"/>
</dbReference>
<evidence type="ECO:0000256" key="1">
    <source>
        <dbReference type="ARBA" id="ARBA00004123"/>
    </source>
</evidence>
<organism evidence="11 12">
    <name type="scientific">Magallana gigas</name>
    <name type="common">Pacific oyster</name>
    <name type="synonym">Crassostrea gigas</name>
    <dbReference type="NCBI Taxonomy" id="29159"/>
    <lineage>
        <taxon>Eukaryota</taxon>
        <taxon>Metazoa</taxon>
        <taxon>Spiralia</taxon>
        <taxon>Lophotrochozoa</taxon>
        <taxon>Mollusca</taxon>
        <taxon>Bivalvia</taxon>
        <taxon>Autobranchia</taxon>
        <taxon>Pteriomorphia</taxon>
        <taxon>Ostreida</taxon>
        <taxon>Ostreoidea</taxon>
        <taxon>Ostreidae</taxon>
        <taxon>Magallana</taxon>
    </lineage>
</organism>
<dbReference type="OMA" id="PKRFVQE"/>
<keyword evidence="5" id="KW-0677">Repeat</keyword>
<sequence>MADDQIQFETLLNTLLNPENEIRTKAEEAYDGVPAVSKLPYLVTALKNRNLSVEVRTLAPVLLRRLFANNFEEFWPQVPANIQNAVKEQILVLIQEEDTPAVRKKICDAAAELARNLIDDEDNMTWPEVLKYMFECANSPDSGLRSCALHIFGQVPGIFGNQQAHYLDVIKQMLSRCLNDTENPEVQAEAVKAMTAFLSANDNSPQLMGQFKDLIPPMIQLINVSLSAQEDDSLLKCLIELAENVPKVLRPHMETVFPFCLKVVSDCSLDDSWRQLGLEVIVTLSETAPAMVRKNAKFMPLLVPQVLAMMVDLEEEPDWSMQDEPEEEDTDSNAIASESALDRMACALGGKTMLPHILSNVPQMLQNNDWRYRHAALMAISACGEGCHQQMETMLGNVLEAILPFLKDPHPRVRYAACNALGQMCTDFGPLFQKKFHEKLVPSLLQILDDNSNPRVQAHGAAALVNFSEECPKVILSQYLDVIILKLEEVLNSKFKELMEKGTKMVLEQIVTTLASVADTAEEKFISHYDRFMPCLKYIVQNAVQQELRLLRGKTIECISLIGLAVGKEKFLQDCSDVMQLLLKHQTSPDELADDDPQLSYLISAWARMCKILGKDFQQYLPIVMGPVLKAASLKPEVALLDSDEIKDMESDTEWQFVTVGDQQSFGIRTAGLEEKATACQMLVCYARELKEGFAEYAEEVVKIMVPLLKFYFHDDIRIAASESLPYLIECAKIRGDQYVAEMWQFLCPSLLKAIEIEPENTVLPEHMNSLAKCIEKLGRGCLSTENLQHLMQLMDKQLQTHFKRQEDRQEKRRDEDYDEDVEETLLDEDDEDVYILSKISDTVHSLFGTHKEEFLPMFEQLLHHFVKLLSAERPAPDKQWGLCIWDDVLEHCGPHSVKYQEYFLKSMLGYVCDTQPEIRQAAAYGVGVMAQFGTELYAATCAEALPLLVKVIQDPESRAEENINPTENAISAVTKICKYNSSQINLNEVLPLWFSWLPVWEDEDEAVHIYNYLCDLIEGNHPLILGTNNENLPRVISIIGEALSREAVDKESDCYPRMLNIVRQLQGNQELFHACIQQLSDEQKEALSNALSNG</sequence>
<keyword evidence="3" id="KW-0813">Transport</keyword>
<dbReference type="Pfam" id="PF18816">
    <property type="entry name" value="Importin_rep_5"/>
    <property type="match status" value="1"/>
</dbReference>
<dbReference type="Pfam" id="PF25574">
    <property type="entry name" value="TPR_IMB1"/>
    <property type="match status" value="1"/>
</dbReference>
<evidence type="ECO:0000256" key="3">
    <source>
        <dbReference type="ARBA" id="ARBA00022448"/>
    </source>
</evidence>
<evidence type="ECO:0000259" key="10">
    <source>
        <dbReference type="Pfam" id="PF25780"/>
    </source>
</evidence>
<dbReference type="PROSITE" id="PS50077">
    <property type="entry name" value="HEAT_REPEAT"/>
    <property type="match status" value="1"/>
</dbReference>
<dbReference type="InterPro" id="IPR011989">
    <property type="entry name" value="ARM-like"/>
</dbReference>
<protein>
    <recommendedName>
        <fullName evidence="13">Importin-5</fullName>
    </recommendedName>
</protein>